<dbReference type="EMBL" id="JBFOLK010000006">
    <property type="protein sequence ID" value="KAL2505566.1"/>
    <property type="molecule type" value="Genomic_DNA"/>
</dbReference>
<proteinExistence type="predicted"/>
<comment type="caution">
    <text evidence="1">The sequence shown here is derived from an EMBL/GenBank/DDBJ whole genome shotgun (WGS) entry which is preliminary data.</text>
</comment>
<dbReference type="AlphaFoldDB" id="A0ABD1SYN0"/>
<sequence>MKFLTLIEVATLKENQELAQECYFNALRKEAPRASVTNVAMMVDMATCDIKEKGWICIDDTLDSQILESNYETATIEELEEFPVSKDDQSKQLQIGYGLEPEMKRSLKKFLRTNIDVFA</sequence>
<evidence type="ECO:0000313" key="1">
    <source>
        <dbReference type="EMBL" id="KAL2505566.1"/>
    </source>
</evidence>
<reference evidence="2" key="1">
    <citation type="submission" date="2024-07" db="EMBL/GenBank/DDBJ databases">
        <title>Two chromosome-level genome assemblies of Korean endemic species Abeliophyllum distichum and Forsythia ovata (Oleaceae).</title>
        <authorList>
            <person name="Jang H."/>
        </authorList>
    </citation>
    <scope>NUCLEOTIDE SEQUENCE [LARGE SCALE GENOMIC DNA]</scope>
</reference>
<keyword evidence="2" id="KW-1185">Reference proteome</keyword>
<dbReference type="Proteomes" id="UP001604336">
    <property type="component" value="Unassembled WGS sequence"/>
</dbReference>
<organism evidence="1 2">
    <name type="scientific">Abeliophyllum distichum</name>
    <dbReference type="NCBI Taxonomy" id="126358"/>
    <lineage>
        <taxon>Eukaryota</taxon>
        <taxon>Viridiplantae</taxon>
        <taxon>Streptophyta</taxon>
        <taxon>Embryophyta</taxon>
        <taxon>Tracheophyta</taxon>
        <taxon>Spermatophyta</taxon>
        <taxon>Magnoliopsida</taxon>
        <taxon>eudicotyledons</taxon>
        <taxon>Gunneridae</taxon>
        <taxon>Pentapetalae</taxon>
        <taxon>asterids</taxon>
        <taxon>lamiids</taxon>
        <taxon>Lamiales</taxon>
        <taxon>Oleaceae</taxon>
        <taxon>Forsythieae</taxon>
        <taxon>Abeliophyllum</taxon>
    </lineage>
</organism>
<name>A0ABD1SYN0_9LAMI</name>
<evidence type="ECO:0000313" key="2">
    <source>
        <dbReference type="Proteomes" id="UP001604336"/>
    </source>
</evidence>
<protein>
    <submittedName>
        <fullName evidence="1">Uncharacterized protein</fullName>
    </submittedName>
</protein>
<accession>A0ABD1SYN0</accession>
<gene>
    <name evidence="1" type="ORF">Adt_21187</name>
</gene>